<dbReference type="EMBL" id="JABJXA010000188">
    <property type="protein sequence ID" value="MBB1261590.1"/>
    <property type="molecule type" value="Genomic_DNA"/>
</dbReference>
<dbReference type="Gene3D" id="3.30.470.30">
    <property type="entry name" value="DNA ligase/mRNA capping enzyme"/>
    <property type="match status" value="1"/>
</dbReference>
<dbReference type="GO" id="GO:0006310">
    <property type="term" value="P:DNA recombination"/>
    <property type="evidence" value="ECO:0007669"/>
    <property type="project" value="InterPro"/>
</dbReference>
<keyword evidence="1 6" id="KW-0436">Ligase</keyword>
<keyword evidence="4" id="KW-0234">DNA repair</keyword>
<feature type="non-terminal residue" evidence="6">
    <location>
        <position position="199"/>
    </location>
</feature>
<comment type="caution">
    <text evidence="6">The sequence shown here is derived from an EMBL/GenBank/DDBJ whole genome shotgun (WGS) entry which is preliminary data.</text>
</comment>
<dbReference type="InterPro" id="IPR012310">
    <property type="entry name" value="DNA_ligase_ATP-dep_cent"/>
</dbReference>
<keyword evidence="2" id="KW-0235">DNA replication</keyword>
<dbReference type="Pfam" id="PF01068">
    <property type="entry name" value="DNA_ligase_A_M"/>
    <property type="match status" value="1"/>
</dbReference>
<feature type="domain" description="ATP-dependent DNA ligase family profile" evidence="5">
    <location>
        <begin position="34"/>
        <end position="194"/>
    </location>
</feature>
<name>A0A7W3X0D7_9ACTN</name>
<dbReference type="GO" id="GO:0006281">
    <property type="term" value="P:DNA repair"/>
    <property type="evidence" value="ECO:0007669"/>
    <property type="project" value="UniProtKB-KW"/>
</dbReference>
<dbReference type="GO" id="GO:0003910">
    <property type="term" value="F:DNA ligase (ATP) activity"/>
    <property type="evidence" value="ECO:0007669"/>
    <property type="project" value="InterPro"/>
</dbReference>
<dbReference type="AlphaFoldDB" id="A0A7W3X0D7"/>
<dbReference type="GO" id="GO:0006260">
    <property type="term" value="P:DNA replication"/>
    <property type="evidence" value="ECO:0007669"/>
    <property type="project" value="UniProtKB-KW"/>
</dbReference>
<dbReference type="SUPFAM" id="SSF56091">
    <property type="entry name" value="DNA ligase/mRNA capping enzyme, catalytic domain"/>
    <property type="match status" value="1"/>
</dbReference>
<evidence type="ECO:0000256" key="2">
    <source>
        <dbReference type="ARBA" id="ARBA00022705"/>
    </source>
</evidence>
<evidence type="ECO:0000256" key="4">
    <source>
        <dbReference type="ARBA" id="ARBA00023204"/>
    </source>
</evidence>
<dbReference type="InterPro" id="IPR050326">
    <property type="entry name" value="NAD_dep_DNA_ligaseB"/>
</dbReference>
<dbReference type="GO" id="GO:0005524">
    <property type="term" value="F:ATP binding"/>
    <property type="evidence" value="ECO:0007669"/>
    <property type="project" value="InterPro"/>
</dbReference>
<proteinExistence type="predicted"/>
<dbReference type="PANTHER" id="PTHR47810:SF1">
    <property type="entry name" value="DNA LIGASE B"/>
    <property type="match status" value="1"/>
</dbReference>
<gene>
    <name evidence="6" type="ORF">H3147_22655</name>
</gene>
<evidence type="ECO:0000313" key="6">
    <source>
        <dbReference type="EMBL" id="MBB1261590.1"/>
    </source>
</evidence>
<evidence type="ECO:0000256" key="1">
    <source>
        <dbReference type="ARBA" id="ARBA00022598"/>
    </source>
</evidence>
<reference evidence="7" key="1">
    <citation type="submission" date="2020-05" db="EMBL/GenBank/DDBJ databases">
        <title>Classification of alakaliphilic streptomycetes isolated from an alkaline soil next to Lonar Crater, India and a proposal for the recognition of Streptomyces alkaliterrae sp. nov.</title>
        <authorList>
            <person name="Golinska P."/>
        </authorList>
    </citation>
    <scope>NUCLEOTIDE SEQUENCE [LARGE SCALE GENOMIC DNA]</scope>
    <source>
        <strain evidence="7">OF8</strain>
    </source>
</reference>
<sequence length="199" mass="21551">MAGAGSVVLRPPVEVMRPHRADQVPSAADLPGGVQYSPKLDGFRCVAFVLEDGQVVLQSRAGRHLEDDFPQVASALARQLPVGVVLDGELCAWDRGRLAFEALLRSRRGRDAAGIPVTFAAFDVLAVPGRDLRALPLRERWAQLEVLLRGVVPPVERVLATTDRAVAMEWWTSLSAVGVEGLVCRGLATPYRVRRAGRG</sequence>
<organism evidence="6 7">
    <name type="scientific">Streptomyces alkaliterrae</name>
    <dbReference type="NCBI Taxonomy" id="2213162"/>
    <lineage>
        <taxon>Bacteria</taxon>
        <taxon>Bacillati</taxon>
        <taxon>Actinomycetota</taxon>
        <taxon>Actinomycetes</taxon>
        <taxon>Kitasatosporales</taxon>
        <taxon>Streptomycetaceae</taxon>
        <taxon>Streptomyces</taxon>
    </lineage>
</organism>
<keyword evidence="3" id="KW-0227">DNA damage</keyword>
<dbReference type="PANTHER" id="PTHR47810">
    <property type="entry name" value="DNA LIGASE"/>
    <property type="match status" value="1"/>
</dbReference>
<accession>A0A7W3X0D7</accession>
<protein>
    <submittedName>
        <fullName evidence="6">DNA ligase</fullName>
    </submittedName>
</protein>
<evidence type="ECO:0000259" key="5">
    <source>
        <dbReference type="Pfam" id="PF01068"/>
    </source>
</evidence>
<evidence type="ECO:0000313" key="7">
    <source>
        <dbReference type="Proteomes" id="UP000517765"/>
    </source>
</evidence>
<evidence type="ECO:0000256" key="3">
    <source>
        <dbReference type="ARBA" id="ARBA00022763"/>
    </source>
</evidence>
<dbReference type="Proteomes" id="UP000517765">
    <property type="component" value="Unassembled WGS sequence"/>
</dbReference>